<dbReference type="AlphaFoldDB" id="A0A848LG20"/>
<dbReference type="Proteomes" id="UP000518300">
    <property type="component" value="Unassembled WGS sequence"/>
</dbReference>
<dbReference type="InterPro" id="IPR003615">
    <property type="entry name" value="HNH_nuc"/>
</dbReference>
<evidence type="ECO:0000313" key="5">
    <source>
        <dbReference type="Proteomes" id="UP000518300"/>
    </source>
</evidence>
<evidence type="ECO:0000256" key="2">
    <source>
        <dbReference type="SAM" id="SignalP"/>
    </source>
</evidence>
<keyword evidence="2" id="KW-0732">Signal</keyword>
<feature type="chain" id="PRO_5033047899" evidence="2">
    <location>
        <begin position="22"/>
        <end position="144"/>
    </location>
</feature>
<feature type="domain" description="HNH" evidence="3">
    <location>
        <begin position="79"/>
        <end position="136"/>
    </location>
</feature>
<feature type="signal peptide" evidence="2">
    <location>
        <begin position="1"/>
        <end position="21"/>
    </location>
</feature>
<sequence length="144" mass="15261">MTLPALILLLASLAASPPTVEVVPATSLTIETVSAPEAPGLVGQETIAGKVRTGKSFTRQQKQVIKQKNAQENEGKTRCENCDIETVPAKKHEKGVTPPPNETQVDHKVPKSKGGAGEVENGQVLCRDCNLKKGNKEPSGEESP</sequence>
<protein>
    <submittedName>
        <fullName evidence="4">HNH endonuclease</fullName>
    </submittedName>
</protein>
<dbReference type="InterPro" id="IPR002711">
    <property type="entry name" value="HNH"/>
</dbReference>
<keyword evidence="4" id="KW-0540">Nuclease</keyword>
<organism evidence="4 5">
    <name type="scientific">Pyxidicoccus fallax</name>
    <dbReference type="NCBI Taxonomy" id="394095"/>
    <lineage>
        <taxon>Bacteria</taxon>
        <taxon>Pseudomonadati</taxon>
        <taxon>Myxococcota</taxon>
        <taxon>Myxococcia</taxon>
        <taxon>Myxococcales</taxon>
        <taxon>Cystobacterineae</taxon>
        <taxon>Myxococcaceae</taxon>
        <taxon>Pyxidicoccus</taxon>
    </lineage>
</organism>
<gene>
    <name evidence="4" type="ORF">HG543_07375</name>
</gene>
<feature type="region of interest" description="Disordered" evidence="1">
    <location>
        <begin position="64"/>
        <end position="122"/>
    </location>
</feature>
<keyword evidence="5" id="KW-1185">Reference proteome</keyword>
<feature type="compositionally biased region" description="Basic and acidic residues" evidence="1">
    <location>
        <begin position="69"/>
        <end position="81"/>
    </location>
</feature>
<dbReference type="EMBL" id="JABBJJ010000023">
    <property type="protein sequence ID" value="NMO14678.1"/>
    <property type="molecule type" value="Genomic_DNA"/>
</dbReference>
<proteinExistence type="predicted"/>
<dbReference type="GO" id="GO:0004519">
    <property type="term" value="F:endonuclease activity"/>
    <property type="evidence" value="ECO:0007669"/>
    <property type="project" value="UniProtKB-KW"/>
</dbReference>
<evidence type="ECO:0000313" key="4">
    <source>
        <dbReference type="EMBL" id="NMO14678.1"/>
    </source>
</evidence>
<evidence type="ECO:0000256" key="1">
    <source>
        <dbReference type="SAM" id="MobiDB-lite"/>
    </source>
</evidence>
<evidence type="ECO:0000259" key="3">
    <source>
        <dbReference type="Pfam" id="PF01844"/>
    </source>
</evidence>
<dbReference type="RefSeq" id="WP_169343975.1">
    <property type="nucleotide sequence ID" value="NZ_JABBJJ010000023.1"/>
</dbReference>
<dbReference type="Gene3D" id="1.10.30.50">
    <property type="match status" value="1"/>
</dbReference>
<comment type="caution">
    <text evidence="4">The sequence shown here is derived from an EMBL/GenBank/DDBJ whole genome shotgun (WGS) entry which is preliminary data.</text>
</comment>
<reference evidence="4 5" key="1">
    <citation type="submission" date="2020-04" db="EMBL/GenBank/DDBJ databases">
        <title>Draft genome of Pyxidicoccus fallax type strain.</title>
        <authorList>
            <person name="Whitworth D.E."/>
        </authorList>
    </citation>
    <scope>NUCLEOTIDE SEQUENCE [LARGE SCALE GENOMIC DNA]</scope>
    <source>
        <strain evidence="4 5">DSM 14698</strain>
    </source>
</reference>
<dbReference type="Pfam" id="PF01844">
    <property type="entry name" value="HNH"/>
    <property type="match status" value="1"/>
</dbReference>
<keyword evidence="4" id="KW-0378">Hydrolase</keyword>
<dbReference type="GO" id="GO:0003676">
    <property type="term" value="F:nucleic acid binding"/>
    <property type="evidence" value="ECO:0007669"/>
    <property type="project" value="InterPro"/>
</dbReference>
<name>A0A848LG20_9BACT</name>
<accession>A0A848LG20</accession>
<keyword evidence="4" id="KW-0255">Endonuclease</keyword>
<dbReference type="CDD" id="cd00085">
    <property type="entry name" value="HNHc"/>
    <property type="match status" value="1"/>
</dbReference>
<dbReference type="GO" id="GO:0008270">
    <property type="term" value="F:zinc ion binding"/>
    <property type="evidence" value="ECO:0007669"/>
    <property type="project" value="InterPro"/>
</dbReference>